<dbReference type="Proteomes" id="UP000244855">
    <property type="component" value="Unassembled WGS sequence"/>
</dbReference>
<dbReference type="PROSITE" id="PS51074">
    <property type="entry name" value="DPH_MB"/>
    <property type="match status" value="1"/>
</dbReference>
<dbReference type="UniPathway" id="UPA00559"/>
<dbReference type="PROSITE" id="PS50076">
    <property type="entry name" value="DNAJ_2"/>
    <property type="match status" value="1"/>
</dbReference>
<dbReference type="STRING" id="97972.A0A2V1DAA3"/>
<gene>
    <name evidence="9" type="ORF">DM02DRAFT_660514</name>
</gene>
<keyword evidence="10" id="KW-1185">Reference proteome</keyword>
<dbReference type="InterPro" id="IPR036869">
    <property type="entry name" value="J_dom_sf"/>
</dbReference>
<reference evidence="9 10" key="1">
    <citation type="journal article" date="2018" name="Sci. Rep.">
        <title>Comparative genomics provides insights into the lifestyle and reveals functional heterogeneity of dark septate endophytic fungi.</title>
        <authorList>
            <person name="Knapp D.G."/>
            <person name="Nemeth J.B."/>
            <person name="Barry K."/>
            <person name="Hainaut M."/>
            <person name="Henrissat B."/>
            <person name="Johnson J."/>
            <person name="Kuo A."/>
            <person name="Lim J.H.P."/>
            <person name="Lipzen A."/>
            <person name="Nolan M."/>
            <person name="Ohm R.A."/>
            <person name="Tamas L."/>
            <person name="Grigoriev I.V."/>
            <person name="Spatafora J.W."/>
            <person name="Nagy L.G."/>
            <person name="Kovacs G.M."/>
        </authorList>
    </citation>
    <scope>NUCLEOTIDE SEQUENCE [LARGE SCALE GENOMIC DNA]</scope>
    <source>
        <strain evidence="9 10">DSE2036</strain>
    </source>
</reference>
<evidence type="ECO:0000313" key="10">
    <source>
        <dbReference type="Proteomes" id="UP000244855"/>
    </source>
</evidence>
<dbReference type="OrthoDB" id="445556at2759"/>
<dbReference type="PANTHER" id="PTHR43948:SF10">
    <property type="entry name" value="MRJ, ISOFORM E"/>
    <property type="match status" value="1"/>
</dbReference>
<dbReference type="SUPFAM" id="SSF46565">
    <property type="entry name" value="Chaperone J-domain"/>
    <property type="match status" value="1"/>
</dbReference>
<dbReference type="InterPro" id="IPR036671">
    <property type="entry name" value="DPH_MB_sf"/>
</dbReference>
<evidence type="ECO:0000259" key="7">
    <source>
        <dbReference type="PROSITE" id="PS50076"/>
    </source>
</evidence>
<accession>A0A2V1DAA3</accession>
<comment type="similarity">
    <text evidence="2">Belongs to the DPH4 family.</text>
</comment>
<evidence type="ECO:0000256" key="5">
    <source>
        <dbReference type="ARBA" id="ARBA00023004"/>
    </source>
</evidence>
<evidence type="ECO:0000256" key="6">
    <source>
        <dbReference type="SAM" id="MobiDB-lite"/>
    </source>
</evidence>
<dbReference type="SUPFAM" id="SSF144217">
    <property type="entry name" value="CSL zinc finger"/>
    <property type="match status" value="1"/>
</dbReference>
<dbReference type="EMBL" id="KZ805511">
    <property type="protein sequence ID" value="PVH95012.1"/>
    <property type="molecule type" value="Genomic_DNA"/>
</dbReference>
<dbReference type="Pfam" id="PF05207">
    <property type="entry name" value="Zn_ribbon_CSL"/>
    <property type="match status" value="1"/>
</dbReference>
<dbReference type="Gene3D" id="1.10.287.110">
    <property type="entry name" value="DnaJ domain"/>
    <property type="match status" value="1"/>
</dbReference>
<dbReference type="InterPro" id="IPR001623">
    <property type="entry name" value="DnaJ_domain"/>
</dbReference>
<feature type="domain" description="DPH-type MB" evidence="8">
    <location>
        <begin position="236"/>
        <end position="280"/>
    </location>
</feature>
<feature type="domain" description="J" evidence="7">
    <location>
        <begin position="14"/>
        <end position="139"/>
    </location>
</feature>
<dbReference type="Gene3D" id="3.10.660.10">
    <property type="entry name" value="DPH Zinc finger"/>
    <property type="match status" value="1"/>
</dbReference>
<keyword evidence="4" id="KW-0479">Metal-binding</keyword>
<protein>
    <recommendedName>
        <fullName evidence="3">Diphthamide biosynthesis protein 4</fullName>
    </recommendedName>
</protein>
<dbReference type="InterPro" id="IPR007872">
    <property type="entry name" value="DPH_MB_dom"/>
</dbReference>
<evidence type="ECO:0000256" key="3">
    <source>
        <dbReference type="ARBA" id="ARBA00021797"/>
    </source>
</evidence>
<sequence>MEPPYKSKHKKTADYYTILNLSVYRPSLSPSSFVLGGGGTTSAKISNNDDDDDNGRRNLDLLTVDVVKKAYRDMLLRVHPDKNVVRSRLTTTTEDGEEGEQGKRKRKSDDGTDVTIDDIKLAYAILSSPTKRKEYDEWLISHPTPTTNDDDAENENTHVVVVDESFVSALDTLDLSDFTTAVLDEPFSSFSGYAALGSNPPSPSTTHQLQPQPQPQGEGERESEVEGQGEIQWTTPCHRCGADPGFVVREKELEDAEARGEGEVLVGCRGCSLWVRVEFGVVEEG</sequence>
<name>A0A2V1DAA3_9PLEO</name>
<comment type="function">
    <text evidence="1">Required for the first step of diphthamide biosynthesis, the transfer of 3-amino-3-carboxypropyl from S-adenosyl-L-methionine to a histidine residue. Diphthamide is a post-translational modification of histidine which occurs in elongation factor 2.</text>
</comment>
<evidence type="ECO:0000256" key="2">
    <source>
        <dbReference type="ARBA" id="ARBA00006169"/>
    </source>
</evidence>
<keyword evidence="5" id="KW-0408">Iron</keyword>
<dbReference type="PANTHER" id="PTHR43948">
    <property type="entry name" value="DNAJ HOMOLOG SUBFAMILY B"/>
    <property type="match status" value="1"/>
</dbReference>
<feature type="region of interest" description="Disordered" evidence="6">
    <location>
        <begin position="193"/>
        <end position="236"/>
    </location>
</feature>
<dbReference type="CDD" id="cd06257">
    <property type="entry name" value="DnaJ"/>
    <property type="match status" value="1"/>
</dbReference>
<evidence type="ECO:0000313" key="9">
    <source>
        <dbReference type="EMBL" id="PVH95012.1"/>
    </source>
</evidence>
<organism evidence="9 10">
    <name type="scientific">Periconia macrospinosa</name>
    <dbReference type="NCBI Taxonomy" id="97972"/>
    <lineage>
        <taxon>Eukaryota</taxon>
        <taxon>Fungi</taxon>
        <taxon>Dikarya</taxon>
        <taxon>Ascomycota</taxon>
        <taxon>Pezizomycotina</taxon>
        <taxon>Dothideomycetes</taxon>
        <taxon>Pleosporomycetidae</taxon>
        <taxon>Pleosporales</taxon>
        <taxon>Massarineae</taxon>
        <taxon>Periconiaceae</taxon>
        <taxon>Periconia</taxon>
    </lineage>
</organism>
<evidence type="ECO:0000256" key="4">
    <source>
        <dbReference type="ARBA" id="ARBA00022723"/>
    </source>
</evidence>
<dbReference type="AlphaFoldDB" id="A0A2V1DAA3"/>
<evidence type="ECO:0000256" key="1">
    <source>
        <dbReference type="ARBA" id="ARBA00003474"/>
    </source>
</evidence>
<proteinExistence type="inferred from homology"/>
<dbReference type="GO" id="GO:0017183">
    <property type="term" value="P:protein histidyl modification to diphthamide"/>
    <property type="evidence" value="ECO:0007669"/>
    <property type="project" value="UniProtKB-UniPathway"/>
</dbReference>
<evidence type="ECO:0000259" key="8">
    <source>
        <dbReference type="PROSITE" id="PS51074"/>
    </source>
</evidence>
<dbReference type="GO" id="GO:0046872">
    <property type="term" value="F:metal ion binding"/>
    <property type="evidence" value="ECO:0007669"/>
    <property type="project" value="UniProtKB-KW"/>
</dbReference>
<feature type="region of interest" description="Disordered" evidence="6">
    <location>
        <begin position="87"/>
        <end position="111"/>
    </location>
</feature>